<dbReference type="PROSITE" id="PS00409">
    <property type="entry name" value="PROKAR_NTER_METHYL"/>
    <property type="match status" value="1"/>
</dbReference>
<feature type="transmembrane region" description="Helical" evidence="3">
    <location>
        <begin position="23"/>
        <end position="44"/>
    </location>
</feature>
<evidence type="ECO:0000256" key="3">
    <source>
        <dbReference type="SAM" id="Phobius"/>
    </source>
</evidence>
<organism evidence="4 5">
    <name type="scientific">Alicyclobacillus macrosporangiidus</name>
    <dbReference type="NCBI Taxonomy" id="392015"/>
    <lineage>
        <taxon>Bacteria</taxon>
        <taxon>Bacillati</taxon>
        <taxon>Bacillota</taxon>
        <taxon>Bacilli</taxon>
        <taxon>Bacillales</taxon>
        <taxon>Alicyclobacillaceae</taxon>
        <taxon>Alicyclobacillus</taxon>
    </lineage>
</organism>
<proteinExistence type="predicted"/>
<evidence type="ECO:0000313" key="4">
    <source>
        <dbReference type="EMBL" id="SFU89608.1"/>
    </source>
</evidence>
<gene>
    <name evidence="4" type="ORF">SAMN05421543_11267</name>
</gene>
<keyword evidence="3" id="KW-0812">Transmembrane</keyword>
<sequence length="163" mass="17571">MMCTGSSGTPDAKPPLPGGEAGFTLLEVTLTLAVIALGLAIAWPRLIPGAMDARLLHTSEDLVWQMRVAQAVAQAQSETSEVDLNKYVGVYHVYWGPALVRVGWFDPGVQYQDGYLQMQTGRVSYNAAGDSQTGGVVRLQAGAREQDIHLYLGSGLQWLEDPP</sequence>
<keyword evidence="5" id="KW-1185">Reference proteome</keyword>
<comment type="subcellular location">
    <subcellularLocation>
        <location evidence="1">Cell surface</location>
    </subcellularLocation>
</comment>
<name>A0A1I7JWN6_9BACL</name>
<dbReference type="InterPro" id="IPR012902">
    <property type="entry name" value="N_methyl_site"/>
</dbReference>
<reference evidence="5" key="1">
    <citation type="submission" date="2016-10" db="EMBL/GenBank/DDBJ databases">
        <authorList>
            <person name="Varghese N."/>
        </authorList>
    </citation>
    <scope>NUCLEOTIDE SEQUENCE [LARGE SCALE GENOMIC DNA]</scope>
    <source>
        <strain evidence="5">DSM 17980</strain>
    </source>
</reference>
<keyword evidence="3" id="KW-1133">Transmembrane helix</keyword>
<accession>A0A1I7JWN6</accession>
<dbReference type="Proteomes" id="UP000183508">
    <property type="component" value="Unassembled WGS sequence"/>
</dbReference>
<dbReference type="GO" id="GO:0030420">
    <property type="term" value="P:establishment of competence for transformation"/>
    <property type="evidence" value="ECO:0007669"/>
    <property type="project" value="UniProtKB-KW"/>
</dbReference>
<evidence type="ECO:0000256" key="1">
    <source>
        <dbReference type="ARBA" id="ARBA00004241"/>
    </source>
</evidence>
<keyword evidence="2" id="KW-0178">Competence</keyword>
<evidence type="ECO:0000313" key="5">
    <source>
        <dbReference type="Proteomes" id="UP000183508"/>
    </source>
</evidence>
<keyword evidence="3" id="KW-0472">Membrane</keyword>
<evidence type="ECO:0000256" key="2">
    <source>
        <dbReference type="ARBA" id="ARBA00023287"/>
    </source>
</evidence>
<dbReference type="SUPFAM" id="SSF54523">
    <property type="entry name" value="Pili subunits"/>
    <property type="match status" value="1"/>
</dbReference>
<dbReference type="InterPro" id="IPR045584">
    <property type="entry name" value="Pilin-like"/>
</dbReference>
<dbReference type="GO" id="GO:0009986">
    <property type="term" value="C:cell surface"/>
    <property type="evidence" value="ECO:0007669"/>
    <property type="project" value="UniProtKB-SubCell"/>
</dbReference>
<dbReference type="STRING" id="392015.SAMN05421543_11267"/>
<dbReference type="AlphaFoldDB" id="A0A1I7JWN6"/>
<dbReference type="EMBL" id="FPBV01000012">
    <property type="protein sequence ID" value="SFU89608.1"/>
    <property type="molecule type" value="Genomic_DNA"/>
</dbReference>
<dbReference type="OrthoDB" id="2375306at2"/>
<protein>
    <submittedName>
        <fullName evidence="4">Prepilin-type N-terminal cleavage/methylation domain-containing protein</fullName>
    </submittedName>
</protein>
<dbReference type="NCBIfam" id="TIGR02532">
    <property type="entry name" value="IV_pilin_GFxxxE"/>
    <property type="match status" value="1"/>
</dbReference>